<evidence type="ECO:0000313" key="3">
    <source>
        <dbReference type="Proteomes" id="UP001056035"/>
    </source>
</evidence>
<protein>
    <submittedName>
        <fullName evidence="2">Uncharacterized protein</fullName>
    </submittedName>
</protein>
<gene>
    <name evidence="2" type="ORF">NBH00_09935</name>
</gene>
<keyword evidence="3" id="KW-1185">Reference proteome</keyword>
<feature type="transmembrane region" description="Helical" evidence="1">
    <location>
        <begin position="35"/>
        <end position="54"/>
    </location>
</feature>
<keyword evidence="1" id="KW-0472">Membrane</keyword>
<organism evidence="2 3">
    <name type="scientific">Paraconexibacter antarcticus</name>
    <dbReference type="NCBI Taxonomy" id="2949664"/>
    <lineage>
        <taxon>Bacteria</taxon>
        <taxon>Bacillati</taxon>
        <taxon>Actinomycetota</taxon>
        <taxon>Thermoleophilia</taxon>
        <taxon>Solirubrobacterales</taxon>
        <taxon>Paraconexibacteraceae</taxon>
        <taxon>Paraconexibacter</taxon>
    </lineage>
</organism>
<dbReference type="EMBL" id="CP098502">
    <property type="protein sequence ID" value="UTI66513.1"/>
    <property type="molecule type" value="Genomic_DNA"/>
</dbReference>
<evidence type="ECO:0000256" key="1">
    <source>
        <dbReference type="SAM" id="Phobius"/>
    </source>
</evidence>
<evidence type="ECO:0000313" key="2">
    <source>
        <dbReference type="EMBL" id="UTI66513.1"/>
    </source>
</evidence>
<proteinExistence type="predicted"/>
<accession>A0ABY5DWW1</accession>
<reference evidence="2 3" key="1">
    <citation type="submission" date="2022-06" db="EMBL/GenBank/DDBJ databases">
        <title>Paraconexibacter antarcticus.</title>
        <authorList>
            <person name="Kim C.S."/>
        </authorList>
    </citation>
    <scope>NUCLEOTIDE SEQUENCE [LARGE SCALE GENOMIC DNA]</scope>
    <source>
        <strain evidence="2 3">02-257</strain>
    </source>
</reference>
<sequence length="55" mass="5810">MKAAAIVLCLLAVLAMSVAIRDMVLDRDDAPRGWALRAFAVAAFLLAVILNAAAR</sequence>
<keyword evidence="1" id="KW-0812">Transmembrane</keyword>
<dbReference type="RefSeq" id="WP_254573183.1">
    <property type="nucleotide sequence ID" value="NZ_CP098502.1"/>
</dbReference>
<dbReference type="Proteomes" id="UP001056035">
    <property type="component" value="Chromosome"/>
</dbReference>
<name>A0ABY5DWW1_9ACTN</name>
<keyword evidence="1" id="KW-1133">Transmembrane helix</keyword>